<dbReference type="Proteomes" id="UP000596742">
    <property type="component" value="Unassembled WGS sequence"/>
</dbReference>
<organism evidence="2 3">
    <name type="scientific">Mytilus galloprovincialis</name>
    <name type="common">Mediterranean mussel</name>
    <dbReference type="NCBI Taxonomy" id="29158"/>
    <lineage>
        <taxon>Eukaryota</taxon>
        <taxon>Metazoa</taxon>
        <taxon>Spiralia</taxon>
        <taxon>Lophotrochozoa</taxon>
        <taxon>Mollusca</taxon>
        <taxon>Bivalvia</taxon>
        <taxon>Autobranchia</taxon>
        <taxon>Pteriomorphia</taxon>
        <taxon>Mytilida</taxon>
        <taxon>Mytiloidea</taxon>
        <taxon>Mytilidae</taxon>
        <taxon>Mytilinae</taxon>
        <taxon>Mytilus</taxon>
    </lineage>
</organism>
<keyword evidence="3" id="KW-1185">Reference proteome</keyword>
<dbReference type="OrthoDB" id="6136670at2759"/>
<evidence type="ECO:0000259" key="1">
    <source>
        <dbReference type="Pfam" id="PF12777"/>
    </source>
</evidence>
<protein>
    <recommendedName>
        <fullName evidence="1">Dynein heavy chain coiled coil stalk domain-containing protein</fullName>
    </recommendedName>
</protein>
<name>A0A8B6BQ80_MYTGA</name>
<dbReference type="InterPro" id="IPR024743">
    <property type="entry name" value="Dynein_HC_stalk"/>
</dbReference>
<comment type="caution">
    <text evidence="2">The sequence shown here is derived from an EMBL/GenBank/DDBJ whole genome shotgun (WGS) entry which is preliminary data.</text>
</comment>
<dbReference type="Gene3D" id="1.20.920.60">
    <property type="match status" value="1"/>
</dbReference>
<dbReference type="EMBL" id="UYJE01000431">
    <property type="protein sequence ID" value="VDH93273.1"/>
    <property type="molecule type" value="Genomic_DNA"/>
</dbReference>
<evidence type="ECO:0000313" key="2">
    <source>
        <dbReference type="EMBL" id="VDH93273.1"/>
    </source>
</evidence>
<dbReference type="PANTHER" id="PTHR45703">
    <property type="entry name" value="DYNEIN HEAVY CHAIN"/>
    <property type="match status" value="1"/>
</dbReference>
<dbReference type="GO" id="GO:0045505">
    <property type="term" value="F:dynein intermediate chain binding"/>
    <property type="evidence" value="ECO:0007669"/>
    <property type="project" value="InterPro"/>
</dbReference>
<dbReference type="GO" id="GO:0030286">
    <property type="term" value="C:dynein complex"/>
    <property type="evidence" value="ECO:0007669"/>
    <property type="project" value="InterPro"/>
</dbReference>
<feature type="domain" description="Dynein heavy chain coiled coil stalk" evidence="1">
    <location>
        <begin position="12"/>
        <end position="124"/>
    </location>
</feature>
<dbReference type="GO" id="GO:0051959">
    <property type="term" value="F:dynein light intermediate chain binding"/>
    <property type="evidence" value="ECO:0007669"/>
    <property type="project" value="InterPro"/>
</dbReference>
<dbReference type="Pfam" id="PF12777">
    <property type="entry name" value="MT"/>
    <property type="match status" value="1"/>
</dbReference>
<accession>A0A8B6BQ80</accession>
<dbReference type="GO" id="GO:0007018">
    <property type="term" value="P:microtubule-based movement"/>
    <property type="evidence" value="ECO:0007669"/>
    <property type="project" value="InterPro"/>
</dbReference>
<proteinExistence type="predicted"/>
<gene>
    <name evidence="2" type="ORF">MGAL_10B012366</name>
</gene>
<dbReference type="AlphaFoldDB" id="A0A8B6BQ80"/>
<evidence type="ECO:0000313" key="3">
    <source>
        <dbReference type="Proteomes" id="UP000596742"/>
    </source>
</evidence>
<dbReference type="InterPro" id="IPR026983">
    <property type="entry name" value="DHC"/>
</dbReference>
<sequence length="163" mass="18642">MMTTNEIDINSVMKDMNKIKRSDLNELKSLSAPPSGVIKVMQAVCLLLGNGKCSSWTDSQKNLSDPNSFLQKLKNVDKDNIRPSVMTRIRKTYTSDPDFTTERMMSISRAAGSLCRWVIAMDQYDKHLKTSSQTEKKTTEKQNKSDKFSRYSVSTFGHIWKYL</sequence>
<reference evidence="2" key="1">
    <citation type="submission" date="2018-11" db="EMBL/GenBank/DDBJ databases">
        <authorList>
            <person name="Alioto T."/>
            <person name="Alioto T."/>
        </authorList>
    </citation>
    <scope>NUCLEOTIDE SEQUENCE</scope>
</reference>